<evidence type="ECO:0000256" key="6">
    <source>
        <dbReference type="ARBA" id="ARBA00022989"/>
    </source>
</evidence>
<dbReference type="GO" id="GO:0090374">
    <property type="term" value="P:oligopeptide export from mitochondrion"/>
    <property type="evidence" value="ECO:0007669"/>
    <property type="project" value="TreeGrafter"/>
</dbReference>
<proteinExistence type="predicted"/>
<evidence type="ECO:0000313" key="13">
    <source>
        <dbReference type="Proteomes" id="UP001230188"/>
    </source>
</evidence>
<dbReference type="SMART" id="SM00382">
    <property type="entry name" value="AAA"/>
    <property type="match status" value="1"/>
</dbReference>
<evidence type="ECO:0000256" key="2">
    <source>
        <dbReference type="ARBA" id="ARBA00022448"/>
    </source>
</evidence>
<evidence type="ECO:0000259" key="10">
    <source>
        <dbReference type="PROSITE" id="PS50893"/>
    </source>
</evidence>
<dbReference type="InterPro" id="IPR039421">
    <property type="entry name" value="Type_1_exporter"/>
</dbReference>
<dbReference type="GO" id="GO:0005743">
    <property type="term" value="C:mitochondrial inner membrane"/>
    <property type="evidence" value="ECO:0007669"/>
    <property type="project" value="TreeGrafter"/>
</dbReference>
<dbReference type="PROSITE" id="PS50893">
    <property type="entry name" value="ABC_TRANSPORTER_2"/>
    <property type="match status" value="1"/>
</dbReference>
<keyword evidence="5" id="KW-0067">ATP-binding</keyword>
<dbReference type="InterPro" id="IPR036640">
    <property type="entry name" value="ABC1_TM_sf"/>
</dbReference>
<dbReference type="InterPro" id="IPR003439">
    <property type="entry name" value="ABC_transporter-like_ATP-bd"/>
</dbReference>
<evidence type="ECO:0000256" key="1">
    <source>
        <dbReference type="ARBA" id="ARBA00004141"/>
    </source>
</evidence>
<reference evidence="12" key="1">
    <citation type="submission" date="2023-01" db="EMBL/GenBank/DDBJ databases">
        <title>Metagenome sequencing of chrysophaentin producing Chrysophaeum taylorii.</title>
        <authorList>
            <person name="Davison J."/>
            <person name="Bewley C."/>
        </authorList>
    </citation>
    <scope>NUCLEOTIDE SEQUENCE</scope>
    <source>
        <strain evidence="12">NIES-1699</strain>
    </source>
</reference>
<dbReference type="SUPFAM" id="SSF90123">
    <property type="entry name" value="ABC transporter transmembrane region"/>
    <property type="match status" value="1"/>
</dbReference>
<protein>
    <submittedName>
        <fullName evidence="12">Uncharacterized protein</fullName>
    </submittedName>
</protein>
<dbReference type="PANTHER" id="PTHR43394">
    <property type="entry name" value="ATP-DEPENDENT PERMEASE MDL1, MITOCHONDRIAL"/>
    <property type="match status" value="1"/>
</dbReference>
<evidence type="ECO:0000259" key="11">
    <source>
        <dbReference type="PROSITE" id="PS50929"/>
    </source>
</evidence>
<dbReference type="Gene3D" id="3.40.50.300">
    <property type="entry name" value="P-loop containing nucleotide triphosphate hydrolases"/>
    <property type="match status" value="1"/>
</dbReference>
<dbReference type="GO" id="GO:0015421">
    <property type="term" value="F:ABC-type oligopeptide transporter activity"/>
    <property type="evidence" value="ECO:0007669"/>
    <property type="project" value="TreeGrafter"/>
</dbReference>
<comment type="caution">
    <text evidence="12">The sequence shown here is derived from an EMBL/GenBank/DDBJ whole genome shotgun (WGS) entry which is preliminary data.</text>
</comment>
<accession>A0AAD7XHB2</accession>
<evidence type="ECO:0000313" key="12">
    <source>
        <dbReference type="EMBL" id="KAJ8599353.1"/>
    </source>
</evidence>
<evidence type="ECO:0000256" key="3">
    <source>
        <dbReference type="ARBA" id="ARBA00022692"/>
    </source>
</evidence>
<dbReference type="Pfam" id="PF00005">
    <property type="entry name" value="ABC_tran"/>
    <property type="match status" value="1"/>
</dbReference>
<dbReference type="EMBL" id="JAQMWT010000572">
    <property type="protein sequence ID" value="KAJ8599353.1"/>
    <property type="molecule type" value="Genomic_DNA"/>
</dbReference>
<feature type="transmembrane region" description="Helical" evidence="9">
    <location>
        <begin position="55"/>
        <end position="79"/>
    </location>
</feature>
<keyword evidence="4" id="KW-0547">Nucleotide-binding</keyword>
<organism evidence="12 13">
    <name type="scientific">Chrysophaeum taylorii</name>
    <dbReference type="NCBI Taxonomy" id="2483200"/>
    <lineage>
        <taxon>Eukaryota</taxon>
        <taxon>Sar</taxon>
        <taxon>Stramenopiles</taxon>
        <taxon>Ochrophyta</taxon>
        <taxon>Pelagophyceae</taxon>
        <taxon>Pelagomonadales</taxon>
        <taxon>Pelagomonadaceae</taxon>
        <taxon>Chrysophaeum</taxon>
    </lineage>
</organism>
<keyword evidence="7 9" id="KW-0472">Membrane</keyword>
<feature type="region of interest" description="Disordered" evidence="8">
    <location>
        <begin position="605"/>
        <end position="657"/>
    </location>
</feature>
<dbReference type="InterPro" id="IPR003593">
    <property type="entry name" value="AAA+_ATPase"/>
</dbReference>
<dbReference type="PROSITE" id="PS00211">
    <property type="entry name" value="ABC_TRANSPORTER_1"/>
    <property type="match status" value="1"/>
</dbReference>
<evidence type="ECO:0000256" key="4">
    <source>
        <dbReference type="ARBA" id="ARBA00022741"/>
    </source>
</evidence>
<evidence type="ECO:0000256" key="7">
    <source>
        <dbReference type="ARBA" id="ARBA00023136"/>
    </source>
</evidence>
<sequence>MRSLVGQDVMPLAAAAIFLVLAALADVAVPHFSSTALNAIVANGKGEQRSVAEPVVGLLVASTLAAIFTGLRGAAFWLAGSRVVSRLRRAMFENLLAQDLGYFDATSRGELTSRLSSDATKVADVVSFNLNILARQTIQAVGGVAYLFWLDARLATLAVSFMALAGVLTDVYGRFARATSRRTQDALARAAAVADESLENVRVVRALGAEDRVAADYARAVAAATALQRRHGLGYGASRVALGLARAGSTAAILACGELARRSGAITSETLVAFVFYSAFVNSAAFDVGDQWAKVEEALGAGAAAFDVATRTPTWTGANPPSALLSKCTELDSDGLLVLDRSRFPRATTCDPPEKTATTGRIDLESVTFSYPSRPDDLALDNVTISVPSGAKVALVGPSGSGKSTVVRLVLRQYETKEGRVSLDGIDIRDLDQRGLSRRLAYVEQEPRLFDGTVSDNVRFGLADDDPLAADDNVIDAARRAGVLEFTDRLPDGLETRVGASGAFLSGGQKARVAIARALLRRPAVIVLDEPTAALDSESERLVQHAIDATNSSKLVVAHRLSTIQSSDLIYCLRDGTVAEKGTHQQLLAIKGGLYASMVKKQNLSYANDDPSSPPPQSEQQQPQQDDDDNVPTFDEHHPDAQDAARSPLAGVGPSAH</sequence>
<dbReference type="SUPFAM" id="SSF52540">
    <property type="entry name" value="P-loop containing nucleoside triphosphate hydrolases"/>
    <property type="match status" value="1"/>
</dbReference>
<evidence type="ECO:0000256" key="8">
    <source>
        <dbReference type="SAM" id="MobiDB-lite"/>
    </source>
</evidence>
<keyword evidence="6 9" id="KW-1133">Transmembrane helix</keyword>
<gene>
    <name evidence="12" type="ORF">CTAYLR_005364</name>
</gene>
<feature type="domain" description="ABC transporter" evidence="10">
    <location>
        <begin position="362"/>
        <end position="600"/>
    </location>
</feature>
<keyword evidence="2" id="KW-0813">Transport</keyword>
<dbReference type="InterPro" id="IPR017871">
    <property type="entry name" value="ABC_transporter-like_CS"/>
</dbReference>
<dbReference type="InterPro" id="IPR011527">
    <property type="entry name" value="ABC1_TM_dom"/>
</dbReference>
<dbReference type="AlphaFoldDB" id="A0AAD7XHB2"/>
<keyword evidence="3 9" id="KW-0812">Transmembrane</keyword>
<dbReference type="GO" id="GO:0016887">
    <property type="term" value="F:ATP hydrolysis activity"/>
    <property type="evidence" value="ECO:0007669"/>
    <property type="project" value="InterPro"/>
</dbReference>
<dbReference type="Gene3D" id="1.20.1560.10">
    <property type="entry name" value="ABC transporter type 1, transmembrane domain"/>
    <property type="match status" value="1"/>
</dbReference>
<dbReference type="PROSITE" id="PS50929">
    <property type="entry name" value="ABC_TM1F"/>
    <property type="match status" value="1"/>
</dbReference>
<evidence type="ECO:0000256" key="9">
    <source>
        <dbReference type="SAM" id="Phobius"/>
    </source>
</evidence>
<name>A0AAD7XHB2_9STRA</name>
<evidence type="ECO:0000256" key="5">
    <source>
        <dbReference type="ARBA" id="ARBA00022840"/>
    </source>
</evidence>
<dbReference type="Pfam" id="PF00664">
    <property type="entry name" value="ABC_membrane"/>
    <property type="match status" value="1"/>
</dbReference>
<dbReference type="PANTHER" id="PTHR43394:SF1">
    <property type="entry name" value="ATP-BINDING CASSETTE SUB-FAMILY B MEMBER 10, MITOCHONDRIAL"/>
    <property type="match status" value="1"/>
</dbReference>
<feature type="compositionally biased region" description="Basic and acidic residues" evidence="8">
    <location>
        <begin position="634"/>
        <end position="643"/>
    </location>
</feature>
<comment type="subcellular location">
    <subcellularLocation>
        <location evidence="1">Membrane</location>
        <topology evidence="1">Multi-pass membrane protein</topology>
    </subcellularLocation>
</comment>
<dbReference type="FunFam" id="3.40.50.300:FF:000836">
    <property type="entry name" value="ABC transporter B family member 25"/>
    <property type="match status" value="1"/>
</dbReference>
<feature type="domain" description="ABC transmembrane type-1" evidence="11">
    <location>
        <begin position="13"/>
        <end position="297"/>
    </location>
</feature>
<dbReference type="GO" id="GO:0005524">
    <property type="term" value="F:ATP binding"/>
    <property type="evidence" value="ECO:0007669"/>
    <property type="project" value="UniProtKB-KW"/>
</dbReference>
<dbReference type="InterPro" id="IPR027417">
    <property type="entry name" value="P-loop_NTPase"/>
</dbReference>
<keyword evidence="13" id="KW-1185">Reference proteome</keyword>
<dbReference type="Proteomes" id="UP001230188">
    <property type="component" value="Unassembled WGS sequence"/>
</dbReference>
<feature type="transmembrane region" description="Helical" evidence="9">
    <location>
        <begin position="154"/>
        <end position="173"/>
    </location>
</feature>